<feature type="compositionally biased region" description="Basic and acidic residues" evidence="1">
    <location>
        <begin position="101"/>
        <end position="111"/>
    </location>
</feature>
<protein>
    <submittedName>
        <fullName evidence="3">Uncharacterized protein</fullName>
    </submittedName>
</protein>
<evidence type="ECO:0000313" key="3">
    <source>
        <dbReference type="EMBL" id="KAF2014723.1"/>
    </source>
</evidence>
<dbReference type="EMBL" id="ML978070">
    <property type="protein sequence ID" value="KAF2014723.1"/>
    <property type="molecule type" value="Genomic_DNA"/>
</dbReference>
<organism evidence="3 4">
    <name type="scientific">Aaosphaeria arxii CBS 175.79</name>
    <dbReference type="NCBI Taxonomy" id="1450172"/>
    <lineage>
        <taxon>Eukaryota</taxon>
        <taxon>Fungi</taxon>
        <taxon>Dikarya</taxon>
        <taxon>Ascomycota</taxon>
        <taxon>Pezizomycotina</taxon>
        <taxon>Dothideomycetes</taxon>
        <taxon>Pleosporomycetidae</taxon>
        <taxon>Pleosporales</taxon>
        <taxon>Pleosporales incertae sedis</taxon>
        <taxon>Aaosphaeria</taxon>
    </lineage>
</organism>
<keyword evidence="2" id="KW-0472">Membrane</keyword>
<feature type="compositionally biased region" description="Low complexity" evidence="1">
    <location>
        <begin position="1"/>
        <end position="37"/>
    </location>
</feature>
<gene>
    <name evidence="3" type="ORF">BU24DRAFT_463485</name>
</gene>
<evidence type="ECO:0000256" key="1">
    <source>
        <dbReference type="SAM" id="MobiDB-lite"/>
    </source>
</evidence>
<feature type="transmembrane region" description="Helical" evidence="2">
    <location>
        <begin position="128"/>
        <end position="151"/>
    </location>
</feature>
<evidence type="ECO:0000256" key="2">
    <source>
        <dbReference type="SAM" id="Phobius"/>
    </source>
</evidence>
<reference evidence="3" key="1">
    <citation type="journal article" date="2020" name="Stud. Mycol.">
        <title>101 Dothideomycetes genomes: a test case for predicting lifestyles and emergence of pathogens.</title>
        <authorList>
            <person name="Haridas S."/>
            <person name="Albert R."/>
            <person name="Binder M."/>
            <person name="Bloem J."/>
            <person name="Labutti K."/>
            <person name="Salamov A."/>
            <person name="Andreopoulos B."/>
            <person name="Baker S."/>
            <person name="Barry K."/>
            <person name="Bills G."/>
            <person name="Bluhm B."/>
            <person name="Cannon C."/>
            <person name="Castanera R."/>
            <person name="Culley D."/>
            <person name="Daum C."/>
            <person name="Ezra D."/>
            <person name="Gonzalez J."/>
            <person name="Henrissat B."/>
            <person name="Kuo A."/>
            <person name="Liang C."/>
            <person name="Lipzen A."/>
            <person name="Lutzoni F."/>
            <person name="Magnuson J."/>
            <person name="Mondo S."/>
            <person name="Nolan M."/>
            <person name="Ohm R."/>
            <person name="Pangilinan J."/>
            <person name="Park H.-J."/>
            <person name="Ramirez L."/>
            <person name="Alfaro M."/>
            <person name="Sun H."/>
            <person name="Tritt A."/>
            <person name="Yoshinaga Y."/>
            <person name="Zwiers L.-H."/>
            <person name="Turgeon B."/>
            <person name="Goodwin S."/>
            <person name="Spatafora J."/>
            <person name="Crous P."/>
            <person name="Grigoriev I."/>
        </authorList>
    </citation>
    <scope>NUCLEOTIDE SEQUENCE</scope>
    <source>
        <strain evidence="3">CBS 175.79</strain>
    </source>
</reference>
<proteinExistence type="predicted"/>
<keyword evidence="2" id="KW-1133">Transmembrane helix</keyword>
<dbReference type="RefSeq" id="XP_033383062.1">
    <property type="nucleotide sequence ID" value="XM_033532128.1"/>
</dbReference>
<feature type="region of interest" description="Disordered" evidence="1">
    <location>
        <begin position="1"/>
        <end position="73"/>
    </location>
</feature>
<accession>A0A6A5XP57</accession>
<keyword evidence="4" id="KW-1185">Reference proteome</keyword>
<feature type="region of interest" description="Disordered" evidence="1">
    <location>
        <begin position="101"/>
        <end position="120"/>
    </location>
</feature>
<sequence>MPRNNRCSSSTNTSQNTNYGTITISYAPSATSSTSTAMTEDMPPSPPTPHNPNEQIPLSPAEPHTRSKRPTRNFAASNMYYDFSGGRSQAYLALEIEGDEDGRGMYEHSDDAGGEDDRDDELKGVEKGLILVLVLVSCGFVGLLVACGRQVGM</sequence>
<dbReference type="GeneID" id="54289525"/>
<evidence type="ECO:0000313" key="4">
    <source>
        <dbReference type="Proteomes" id="UP000799778"/>
    </source>
</evidence>
<name>A0A6A5XP57_9PLEO</name>
<keyword evidence="2" id="KW-0812">Transmembrane</keyword>
<dbReference type="Proteomes" id="UP000799778">
    <property type="component" value="Unassembled WGS sequence"/>
</dbReference>
<dbReference type="AlphaFoldDB" id="A0A6A5XP57"/>